<dbReference type="Gene3D" id="3.40.640.10">
    <property type="entry name" value="Type I PLP-dependent aspartate aminotransferase-like (Major domain)"/>
    <property type="match status" value="1"/>
</dbReference>
<dbReference type="SUPFAM" id="SSF53383">
    <property type="entry name" value="PLP-dependent transferases"/>
    <property type="match status" value="1"/>
</dbReference>
<dbReference type="InterPro" id="IPR000192">
    <property type="entry name" value="Aminotrans_V_dom"/>
</dbReference>
<protein>
    <recommendedName>
        <fullName evidence="5">Aminotransferase class V domain-containing protein</fullName>
    </recommendedName>
</protein>
<dbReference type="Proteomes" id="UP000175669">
    <property type="component" value="Unassembled WGS sequence"/>
</dbReference>
<evidence type="ECO:0000256" key="2">
    <source>
        <dbReference type="ARBA" id="ARBA00022898"/>
    </source>
</evidence>
<evidence type="ECO:0000259" key="5">
    <source>
        <dbReference type="Pfam" id="PF00266"/>
    </source>
</evidence>
<dbReference type="AlphaFoldDB" id="A0A1E8CFC7"/>
<dbReference type="PANTHER" id="PTHR43586">
    <property type="entry name" value="CYSTEINE DESULFURASE"/>
    <property type="match status" value="1"/>
</dbReference>
<dbReference type="InterPro" id="IPR015421">
    <property type="entry name" value="PyrdxlP-dep_Trfase_major"/>
</dbReference>
<dbReference type="PANTHER" id="PTHR43586:SF24">
    <property type="entry name" value="BLR4730 PROTEIN"/>
    <property type="match status" value="1"/>
</dbReference>
<feature type="domain" description="Aminotransferase class V" evidence="5">
    <location>
        <begin position="23"/>
        <end position="386"/>
    </location>
</feature>
<gene>
    <name evidence="6" type="ORF">PHACT_14395</name>
</gene>
<keyword evidence="7" id="KW-1185">Reference proteome</keyword>
<name>A0A1E8CFC7_9GAMM</name>
<dbReference type="InterPro" id="IPR020578">
    <property type="entry name" value="Aminotrans_V_PyrdxlP_BS"/>
</dbReference>
<dbReference type="Pfam" id="PF00266">
    <property type="entry name" value="Aminotran_5"/>
    <property type="match status" value="1"/>
</dbReference>
<evidence type="ECO:0000313" key="6">
    <source>
        <dbReference type="EMBL" id="OFE11055.1"/>
    </source>
</evidence>
<evidence type="ECO:0000256" key="3">
    <source>
        <dbReference type="RuleBase" id="RU004075"/>
    </source>
</evidence>
<keyword evidence="2" id="KW-0663">Pyridoxal phosphate</keyword>
<evidence type="ECO:0000313" key="7">
    <source>
        <dbReference type="Proteomes" id="UP000175669"/>
    </source>
</evidence>
<dbReference type="PROSITE" id="PS00595">
    <property type="entry name" value="AA_TRANSFER_CLASS_5"/>
    <property type="match status" value="1"/>
</dbReference>
<evidence type="ECO:0000256" key="4">
    <source>
        <dbReference type="RuleBase" id="RU004504"/>
    </source>
</evidence>
<dbReference type="EMBL" id="MASR01000003">
    <property type="protein sequence ID" value="OFE11055.1"/>
    <property type="molecule type" value="Genomic_DNA"/>
</dbReference>
<comment type="cofactor">
    <cofactor evidence="1 4">
        <name>pyridoxal 5'-phosphate</name>
        <dbReference type="ChEBI" id="CHEBI:597326"/>
    </cofactor>
</comment>
<dbReference type="InterPro" id="IPR015424">
    <property type="entry name" value="PyrdxlP-dep_Trfase"/>
</dbReference>
<organism evidence="6 7">
    <name type="scientific">Pseudohongiella acticola</name>
    <dbReference type="NCBI Taxonomy" id="1524254"/>
    <lineage>
        <taxon>Bacteria</taxon>
        <taxon>Pseudomonadati</taxon>
        <taxon>Pseudomonadota</taxon>
        <taxon>Gammaproteobacteria</taxon>
        <taxon>Pseudomonadales</taxon>
        <taxon>Pseudohongiellaceae</taxon>
        <taxon>Pseudohongiella</taxon>
    </lineage>
</organism>
<evidence type="ECO:0000256" key="1">
    <source>
        <dbReference type="ARBA" id="ARBA00001933"/>
    </source>
</evidence>
<reference evidence="7" key="1">
    <citation type="submission" date="2016-07" db="EMBL/GenBank/DDBJ databases">
        <authorList>
            <person name="Florea S."/>
            <person name="Webb J.S."/>
            <person name="Jaromczyk J."/>
            <person name="Schardl C.L."/>
        </authorList>
    </citation>
    <scope>NUCLEOTIDE SEQUENCE [LARGE SCALE GENOMIC DNA]</scope>
    <source>
        <strain evidence="7">KCTC 42131</strain>
    </source>
</reference>
<accession>A0A1E8CFC7</accession>
<proteinExistence type="inferred from homology"/>
<sequence>MRSQAMNTDLLRAHTPACHDLIHFNNAGAALSPQPVSDALFEHLLLEQRVGGYEAGEASLSAQDNFYHAFGRLLGCNPREIAYMENATRAWTLLLQAIPLVHGDRIITGQSEYASNYMTLLHLAKTRNIRVEVIPNDSNGHICLQTLQQKLDEDVRLIALTHVPSQSGVIHPAAEVGKIARKHRIFYLLDACQSVGQIDLNVDDIGCDMLTGSGRKYLRGPRGTGFMYVRQSTQDYLEPPSADLQSASWTRKDSFKFRDDARRFENWEHYVAGKIALGVAADYACDLGMNIIEDRIRLLASLLREKLRQMPGVEVHEQGEKLSGIVTFSCDGKDASAVHQYLREHHINTSVVRHQVNQLDFSKRGLPDVNRASVHYYNAEQEIDAFCRVLSARL</sequence>
<dbReference type="Gene3D" id="3.90.1150.10">
    <property type="entry name" value="Aspartate Aminotransferase, domain 1"/>
    <property type="match status" value="1"/>
</dbReference>
<comment type="caution">
    <text evidence="6">The sequence shown here is derived from an EMBL/GenBank/DDBJ whole genome shotgun (WGS) entry which is preliminary data.</text>
</comment>
<comment type="similarity">
    <text evidence="3">Belongs to the class-V pyridoxal-phosphate-dependent aminotransferase family.</text>
</comment>
<dbReference type="STRING" id="1524254.PHACT_14395"/>
<dbReference type="InterPro" id="IPR015422">
    <property type="entry name" value="PyrdxlP-dep_Trfase_small"/>
</dbReference>